<keyword evidence="1" id="KW-0732">Signal</keyword>
<dbReference type="Proteomes" id="UP001139031">
    <property type="component" value="Unassembled WGS sequence"/>
</dbReference>
<dbReference type="RefSeq" id="WP_224196384.1">
    <property type="nucleotide sequence ID" value="NZ_JAIRAU010000049.1"/>
</dbReference>
<name>A0ABS7U2G2_9BACT</name>
<proteinExistence type="predicted"/>
<gene>
    <name evidence="2" type="ORF">K7C98_35920</name>
</gene>
<feature type="chain" id="PRO_5045914929" evidence="1">
    <location>
        <begin position="22"/>
        <end position="256"/>
    </location>
</feature>
<sequence length="256" mass="26087">MSLAISSFFAIFAFTASSTVAAPEPPQTHGCEGSCGWGGLDLDFGIDVDIDLGLDLDLGDCFDIDVGLGADCALVTDVDAALYCNPLSVEAACIAELGLDCGLDAFIACVADMTAHCEAEIEAGGALFCDGVFVGADVCLGGLGLGLDIDLDLDACFDVDLDVDVDLDLDIDICLDLGLGVDVDCEVALGAECMAACSPVAVEAACLLELGEDCSFHEFASCQADLIAHCEAACHLGGALFCDGDIYAGFGFCGLI</sequence>
<evidence type="ECO:0000313" key="2">
    <source>
        <dbReference type="EMBL" id="MBZ5714650.1"/>
    </source>
</evidence>
<keyword evidence="3" id="KW-1185">Reference proteome</keyword>
<evidence type="ECO:0000256" key="1">
    <source>
        <dbReference type="SAM" id="SignalP"/>
    </source>
</evidence>
<evidence type="ECO:0000313" key="3">
    <source>
        <dbReference type="Proteomes" id="UP001139031"/>
    </source>
</evidence>
<accession>A0ABS7U2G2</accession>
<reference evidence="2" key="1">
    <citation type="submission" date="2021-08" db="EMBL/GenBank/DDBJ databases">
        <authorList>
            <person name="Stevens D.C."/>
        </authorList>
    </citation>
    <scope>NUCLEOTIDE SEQUENCE</scope>
    <source>
        <strain evidence="2">DSM 53165</strain>
    </source>
</reference>
<dbReference type="EMBL" id="JAIRAU010000049">
    <property type="protein sequence ID" value="MBZ5714650.1"/>
    <property type="molecule type" value="Genomic_DNA"/>
</dbReference>
<protein>
    <submittedName>
        <fullName evidence="2">Uncharacterized protein</fullName>
    </submittedName>
</protein>
<feature type="signal peptide" evidence="1">
    <location>
        <begin position="1"/>
        <end position="21"/>
    </location>
</feature>
<organism evidence="2 3">
    <name type="scientific">Nannocystis pusilla</name>
    <dbReference type="NCBI Taxonomy" id="889268"/>
    <lineage>
        <taxon>Bacteria</taxon>
        <taxon>Pseudomonadati</taxon>
        <taxon>Myxococcota</taxon>
        <taxon>Polyangia</taxon>
        <taxon>Nannocystales</taxon>
        <taxon>Nannocystaceae</taxon>
        <taxon>Nannocystis</taxon>
    </lineage>
</organism>
<comment type="caution">
    <text evidence="2">The sequence shown here is derived from an EMBL/GenBank/DDBJ whole genome shotgun (WGS) entry which is preliminary data.</text>
</comment>